<dbReference type="AlphaFoldDB" id="A0A841ZU24"/>
<protein>
    <recommendedName>
        <fullName evidence="1">BIG2 domain-containing protein</fullName>
    </recommendedName>
</protein>
<accession>A0A841ZU24</accession>
<dbReference type="EMBL" id="JAARRM010000007">
    <property type="protein sequence ID" value="MBC1522410.1"/>
    <property type="molecule type" value="Genomic_DNA"/>
</dbReference>
<feature type="domain" description="BIG2" evidence="1">
    <location>
        <begin position="7"/>
        <end position="83"/>
    </location>
</feature>
<evidence type="ECO:0000313" key="2">
    <source>
        <dbReference type="EMBL" id="MBC1522410.1"/>
    </source>
</evidence>
<dbReference type="Gene3D" id="2.60.40.1080">
    <property type="match status" value="1"/>
</dbReference>
<dbReference type="InterPro" id="IPR003343">
    <property type="entry name" value="Big_2"/>
</dbReference>
<dbReference type="Proteomes" id="UP000559885">
    <property type="component" value="Unassembled WGS sequence"/>
</dbReference>
<sequence>MRNPAPEPSSVTVDNVTKSVEVGSTVNITATVEPPESDQAVTFSTSDTSIATVSGAGVVTGVATGTATITIASKVKSTIKADVTITVTDSE</sequence>
<dbReference type="SMART" id="SM00635">
    <property type="entry name" value="BID_2"/>
    <property type="match status" value="1"/>
</dbReference>
<proteinExistence type="predicted"/>
<name>A0A841ZU24_9LIST</name>
<gene>
    <name evidence="2" type="ORF">HB912_12205</name>
</gene>
<comment type="caution">
    <text evidence="2">The sequence shown here is derived from an EMBL/GenBank/DDBJ whole genome shotgun (WGS) entry which is preliminary data.</text>
</comment>
<evidence type="ECO:0000313" key="3">
    <source>
        <dbReference type="Proteomes" id="UP000559885"/>
    </source>
</evidence>
<evidence type="ECO:0000259" key="1">
    <source>
        <dbReference type="SMART" id="SM00635"/>
    </source>
</evidence>
<organism evidence="2 3">
    <name type="scientific">Listeria aquatica</name>
    <dbReference type="NCBI Taxonomy" id="1494960"/>
    <lineage>
        <taxon>Bacteria</taxon>
        <taxon>Bacillati</taxon>
        <taxon>Bacillota</taxon>
        <taxon>Bacilli</taxon>
        <taxon>Bacillales</taxon>
        <taxon>Listeriaceae</taxon>
        <taxon>Listeria</taxon>
    </lineage>
</organism>
<dbReference type="SUPFAM" id="SSF49373">
    <property type="entry name" value="Invasin/intimin cell-adhesion fragments"/>
    <property type="match status" value="1"/>
</dbReference>
<dbReference type="Pfam" id="PF02368">
    <property type="entry name" value="Big_2"/>
    <property type="match status" value="1"/>
</dbReference>
<dbReference type="RefSeq" id="WP_185374947.1">
    <property type="nucleotide sequence ID" value="NZ_JAARRM010000007.1"/>
</dbReference>
<dbReference type="InterPro" id="IPR008964">
    <property type="entry name" value="Invasin/intimin_cell_adhesion"/>
</dbReference>
<reference evidence="2 3" key="1">
    <citation type="submission" date="2020-03" db="EMBL/GenBank/DDBJ databases">
        <title>Soil Listeria distribution.</title>
        <authorList>
            <person name="Liao J."/>
            <person name="Wiedmann M."/>
        </authorList>
    </citation>
    <scope>NUCLEOTIDE SEQUENCE [LARGE SCALE GENOMIC DNA]</scope>
    <source>
        <strain evidence="2 3">FSL L7-1507</strain>
    </source>
</reference>